<accession>A0A1I4GAX7</accession>
<dbReference type="SUPFAM" id="SSF52540">
    <property type="entry name" value="P-loop containing nucleoside triphosphate hydrolases"/>
    <property type="match status" value="1"/>
</dbReference>
<gene>
    <name evidence="1" type="ORF">SAMN05216302_10517</name>
</gene>
<keyword evidence="2" id="KW-1185">Reference proteome</keyword>
<evidence type="ECO:0000313" key="1">
    <source>
        <dbReference type="EMBL" id="SFL27218.1"/>
    </source>
</evidence>
<sequence length="209" mass="23516">MKGVAITASKGGVGKTSLAHALALGAAWHQVPSYFMHTDNRPPIKVNGRPYAYYDAREPKTLTTLIEAAMNNDGLCIIDSGGNRPEFDQWIAKSVDLVIIPITPDPEAVTEGLEHMKRLEEAGAQNIRLFINMYPSGHTEREYVYREFLSKLPQAKIMGKIGEVRAIRTLRMADNPKWQTPTTRLNNMTRDLYRQVIGVLENKDIHLDE</sequence>
<organism evidence="1 2">
    <name type="scientific">Nitrosomonas aestuarii</name>
    <dbReference type="NCBI Taxonomy" id="52441"/>
    <lineage>
        <taxon>Bacteria</taxon>
        <taxon>Pseudomonadati</taxon>
        <taxon>Pseudomonadota</taxon>
        <taxon>Betaproteobacteria</taxon>
        <taxon>Nitrosomonadales</taxon>
        <taxon>Nitrosomonadaceae</taxon>
        <taxon>Nitrosomonas</taxon>
    </lineage>
</organism>
<dbReference type="Proteomes" id="UP000199533">
    <property type="component" value="Unassembled WGS sequence"/>
</dbReference>
<evidence type="ECO:0000313" key="2">
    <source>
        <dbReference type="Proteomes" id="UP000199533"/>
    </source>
</evidence>
<dbReference type="OrthoDB" id="8680634at2"/>
<dbReference type="InterPro" id="IPR027417">
    <property type="entry name" value="P-loop_NTPase"/>
</dbReference>
<proteinExistence type="predicted"/>
<dbReference type="AlphaFoldDB" id="A0A1I4GAX7"/>
<dbReference type="RefSeq" id="WP_090703055.1">
    <property type="nucleotide sequence ID" value="NZ_FOSP01000051.1"/>
</dbReference>
<reference evidence="2" key="1">
    <citation type="submission" date="2016-10" db="EMBL/GenBank/DDBJ databases">
        <authorList>
            <person name="Varghese N."/>
            <person name="Submissions S."/>
        </authorList>
    </citation>
    <scope>NUCLEOTIDE SEQUENCE [LARGE SCALE GENOMIC DNA]</scope>
    <source>
        <strain evidence="2">Nm69</strain>
    </source>
</reference>
<protein>
    <submittedName>
        <fullName evidence="1">Cellulose biosynthesis protein BcsQ</fullName>
    </submittedName>
</protein>
<dbReference type="Gene3D" id="3.40.50.300">
    <property type="entry name" value="P-loop containing nucleotide triphosphate hydrolases"/>
    <property type="match status" value="1"/>
</dbReference>
<name>A0A1I4GAX7_9PROT</name>
<dbReference type="STRING" id="52441.SAMN05216302_10517"/>
<dbReference type="EMBL" id="FOSP01000051">
    <property type="protein sequence ID" value="SFL27218.1"/>
    <property type="molecule type" value="Genomic_DNA"/>
</dbReference>